<comment type="caution">
    <text evidence="2">The sequence shown here is derived from an EMBL/GenBank/DDBJ whole genome shotgun (WGS) entry which is preliminary data.</text>
</comment>
<protein>
    <recommendedName>
        <fullName evidence="4">Bacteriocin</fullName>
    </recommendedName>
</protein>
<dbReference type="EMBL" id="CAXJIO010000010">
    <property type="protein sequence ID" value="CAL2101499.1"/>
    <property type="molecule type" value="Genomic_DNA"/>
</dbReference>
<dbReference type="Proteomes" id="UP001497527">
    <property type="component" value="Unassembled WGS sequence"/>
</dbReference>
<evidence type="ECO:0008006" key="4">
    <source>
        <dbReference type="Google" id="ProtNLM"/>
    </source>
</evidence>
<dbReference type="RefSeq" id="WP_348715333.1">
    <property type="nucleotide sequence ID" value="NZ_CAXJIO010000010.1"/>
</dbReference>
<evidence type="ECO:0000313" key="3">
    <source>
        <dbReference type="Proteomes" id="UP001497527"/>
    </source>
</evidence>
<evidence type="ECO:0000313" key="2">
    <source>
        <dbReference type="EMBL" id="CAL2101499.1"/>
    </source>
</evidence>
<gene>
    <name evidence="2" type="ORF">T190423A01A_10062</name>
</gene>
<reference evidence="2 3" key="1">
    <citation type="submission" date="2024-05" db="EMBL/GenBank/DDBJ databases">
        <authorList>
            <person name="Duchaud E."/>
        </authorList>
    </citation>
    <scope>NUCLEOTIDE SEQUENCE [LARGE SCALE GENOMIC DNA]</scope>
    <source>
        <strain evidence="2">Ena-SAMPLE-TAB-13-05-2024-13:56:06:370-140308</strain>
    </source>
</reference>
<sequence length="50" mass="5571">MIKNIQNLGKELNKPEQQSINGGSKCFPFVPCEVDEIWDFGLCECVPTNG</sequence>
<accession>A0ABM9P7N4</accession>
<name>A0ABM9P7N4_9FLAO</name>
<evidence type="ECO:0000256" key="1">
    <source>
        <dbReference type="SAM" id="MobiDB-lite"/>
    </source>
</evidence>
<organism evidence="2 3">
    <name type="scientific">Tenacibaculum polynesiense</name>
    <dbReference type="NCBI Taxonomy" id="3137857"/>
    <lineage>
        <taxon>Bacteria</taxon>
        <taxon>Pseudomonadati</taxon>
        <taxon>Bacteroidota</taxon>
        <taxon>Flavobacteriia</taxon>
        <taxon>Flavobacteriales</taxon>
        <taxon>Flavobacteriaceae</taxon>
        <taxon>Tenacibaculum</taxon>
    </lineage>
</organism>
<feature type="region of interest" description="Disordered" evidence="1">
    <location>
        <begin position="1"/>
        <end position="23"/>
    </location>
</feature>
<keyword evidence="3" id="KW-1185">Reference proteome</keyword>
<proteinExistence type="predicted"/>